<comment type="caution">
    <text evidence="2">The sequence shown here is derived from an EMBL/GenBank/DDBJ whole genome shotgun (WGS) entry which is preliminary data.</text>
</comment>
<dbReference type="Proteomes" id="UP001500610">
    <property type="component" value="Unassembled WGS sequence"/>
</dbReference>
<evidence type="ECO:0000313" key="2">
    <source>
        <dbReference type="EMBL" id="GAA5000323.1"/>
    </source>
</evidence>
<keyword evidence="3" id="KW-1185">Reference proteome</keyword>
<evidence type="ECO:0000256" key="1">
    <source>
        <dbReference type="SAM" id="MobiDB-lite"/>
    </source>
</evidence>
<protein>
    <submittedName>
        <fullName evidence="2">Uncharacterized protein</fullName>
    </submittedName>
</protein>
<feature type="region of interest" description="Disordered" evidence="1">
    <location>
        <begin position="29"/>
        <end position="69"/>
    </location>
</feature>
<accession>A0ABP9IK20</accession>
<proteinExistence type="predicted"/>
<evidence type="ECO:0000313" key="3">
    <source>
        <dbReference type="Proteomes" id="UP001500610"/>
    </source>
</evidence>
<feature type="compositionally biased region" description="Basic and acidic residues" evidence="1">
    <location>
        <begin position="30"/>
        <end position="42"/>
    </location>
</feature>
<gene>
    <name evidence="2" type="ORF">GCM10023257_50510</name>
</gene>
<dbReference type="EMBL" id="BAABIV010000021">
    <property type="protein sequence ID" value="GAA5000323.1"/>
    <property type="molecule type" value="Genomic_DNA"/>
</dbReference>
<sequence>MDHLRPGQIWGLVRRLGDVSRLRLALPDTPGRDEIVRNDSHTGRASNRRRSVSVQAPYEAAASGGRRAA</sequence>
<organism evidence="2 3">
    <name type="scientific">Streptomyces hyderabadensis</name>
    <dbReference type="NCBI Taxonomy" id="598549"/>
    <lineage>
        <taxon>Bacteria</taxon>
        <taxon>Bacillati</taxon>
        <taxon>Actinomycetota</taxon>
        <taxon>Actinomycetes</taxon>
        <taxon>Kitasatosporales</taxon>
        <taxon>Streptomycetaceae</taxon>
        <taxon>Streptomyces</taxon>
    </lineage>
</organism>
<reference evidence="3" key="1">
    <citation type="journal article" date="2019" name="Int. J. Syst. Evol. Microbiol.">
        <title>The Global Catalogue of Microorganisms (GCM) 10K type strain sequencing project: providing services to taxonomists for standard genome sequencing and annotation.</title>
        <authorList>
            <consortium name="The Broad Institute Genomics Platform"/>
            <consortium name="The Broad Institute Genome Sequencing Center for Infectious Disease"/>
            <person name="Wu L."/>
            <person name="Ma J."/>
        </authorList>
    </citation>
    <scope>NUCLEOTIDE SEQUENCE [LARGE SCALE GENOMIC DNA]</scope>
    <source>
        <strain evidence="3">JCM 17657</strain>
    </source>
</reference>
<name>A0ABP9IK20_9ACTN</name>